<sequence>MPQFSPEVFINVDHMWANTGPRAAFGPLLAESTELSDTAQLAIFIRGVDEEFTDTEELVALQLSKGSTT</sequence>
<evidence type="ECO:0000313" key="2">
    <source>
        <dbReference type="Proteomes" id="UP000299102"/>
    </source>
</evidence>
<proteinExistence type="predicted"/>
<dbReference type="EMBL" id="BGZK01000164">
    <property type="protein sequence ID" value="GBP24660.1"/>
    <property type="molecule type" value="Genomic_DNA"/>
</dbReference>
<evidence type="ECO:0008006" key="3">
    <source>
        <dbReference type="Google" id="ProtNLM"/>
    </source>
</evidence>
<evidence type="ECO:0000313" key="1">
    <source>
        <dbReference type="EMBL" id="GBP24660.1"/>
    </source>
</evidence>
<dbReference type="Proteomes" id="UP000299102">
    <property type="component" value="Unassembled WGS sequence"/>
</dbReference>
<organism evidence="1 2">
    <name type="scientific">Eumeta variegata</name>
    <name type="common">Bagworm moth</name>
    <name type="synonym">Eumeta japonica</name>
    <dbReference type="NCBI Taxonomy" id="151549"/>
    <lineage>
        <taxon>Eukaryota</taxon>
        <taxon>Metazoa</taxon>
        <taxon>Ecdysozoa</taxon>
        <taxon>Arthropoda</taxon>
        <taxon>Hexapoda</taxon>
        <taxon>Insecta</taxon>
        <taxon>Pterygota</taxon>
        <taxon>Neoptera</taxon>
        <taxon>Endopterygota</taxon>
        <taxon>Lepidoptera</taxon>
        <taxon>Glossata</taxon>
        <taxon>Ditrysia</taxon>
        <taxon>Tineoidea</taxon>
        <taxon>Psychidae</taxon>
        <taxon>Oiketicinae</taxon>
        <taxon>Eumeta</taxon>
    </lineage>
</organism>
<dbReference type="OrthoDB" id="6611647at2759"/>
<gene>
    <name evidence="1" type="ORF">EVAR_15866_1</name>
</gene>
<comment type="caution">
    <text evidence="1">The sequence shown here is derived from an EMBL/GenBank/DDBJ whole genome shotgun (WGS) entry which is preliminary data.</text>
</comment>
<name>A0A4C1UEV8_EUMVA</name>
<dbReference type="AlphaFoldDB" id="A0A4C1UEV8"/>
<accession>A0A4C1UEV8</accession>
<keyword evidence="2" id="KW-1185">Reference proteome</keyword>
<protein>
    <recommendedName>
        <fullName evidence="3">General transcription factor II-I repeat domain-containing protein 2</fullName>
    </recommendedName>
</protein>
<reference evidence="1 2" key="1">
    <citation type="journal article" date="2019" name="Commun. Biol.">
        <title>The bagworm genome reveals a unique fibroin gene that provides high tensile strength.</title>
        <authorList>
            <person name="Kono N."/>
            <person name="Nakamura H."/>
            <person name="Ohtoshi R."/>
            <person name="Tomita M."/>
            <person name="Numata K."/>
            <person name="Arakawa K."/>
        </authorList>
    </citation>
    <scope>NUCLEOTIDE SEQUENCE [LARGE SCALE GENOMIC DNA]</scope>
</reference>